<dbReference type="InterPro" id="IPR041577">
    <property type="entry name" value="RT_RNaseH_2"/>
</dbReference>
<feature type="non-terminal residue" evidence="1">
    <location>
        <position position="1"/>
    </location>
</feature>
<dbReference type="EMBL" id="CACRXK020001261">
    <property type="protein sequence ID" value="CAB3987989.1"/>
    <property type="molecule type" value="Genomic_DNA"/>
</dbReference>
<dbReference type="Proteomes" id="UP001152795">
    <property type="component" value="Unassembled WGS sequence"/>
</dbReference>
<proteinExistence type="predicted"/>
<dbReference type="FunFam" id="3.10.20.370:FF:000001">
    <property type="entry name" value="Retrovirus-related Pol polyprotein from transposon 17.6-like protein"/>
    <property type="match status" value="1"/>
</dbReference>
<dbReference type="SUPFAM" id="SSF56672">
    <property type="entry name" value="DNA/RNA polymerases"/>
    <property type="match status" value="1"/>
</dbReference>
<sequence length="455" mass="51253">MKKHLLRQNGKFPKDRKFLPSFFSIPAKISLERLFLLIKTPSLSLSTSNPIPNPCSSICKTDALPFFSKIFVHKRPKPKYSTPHGGESNYTVAKEPCYFTMLIKLGTSNLISYARTLAETEKQASGIANSSFNMPSSLNQNRKSCLEHQNRSTRRKQPSNEVRIGKLKNFKLELDEDSRSITTFTTHKENGISPSPNVRSFLGIIQKIKNTELHVDASPVGLGAILTQTTPGKDDTKVMAYASRSLTPVESRYSHIEKEALAIIYGIEHFRLYLYGRIERWCLRLQEFSRPISKWRITSCVQARSLRQQLQQKTYTRKQNNSDIVRCPTRGNSIKVVLSKSKLKTAKPRPLSAVPVIQGGNDPASSVTHNKPLFVVISRIFYSATHPFLGATPDGLVREEGTIGIKKILPHSGESLLDALKTQDIIKEIGGRISFNNNYHPYTITKFNNSCFVQE</sequence>
<gene>
    <name evidence="1" type="ORF">PACLA_8A029885</name>
</gene>
<comment type="caution">
    <text evidence="1">The sequence shown here is derived from an EMBL/GenBank/DDBJ whole genome shotgun (WGS) entry which is preliminary data.</text>
</comment>
<dbReference type="Pfam" id="PF17919">
    <property type="entry name" value="RT_RNaseH_2"/>
    <property type="match status" value="1"/>
</dbReference>
<keyword evidence="2" id="KW-1185">Reference proteome</keyword>
<dbReference type="PANTHER" id="PTHR37984:SF11">
    <property type="entry name" value="INTEGRASE CATALYTIC DOMAIN-CONTAINING PROTEIN"/>
    <property type="match status" value="1"/>
</dbReference>
<dbReference type="OrthoDB" id="115435at2759"/>
<evidence type="ECO:0000313" key="1">
    <source>
        <dbReference type="EMBL" id="CAB3987989.1"/>
    </source>
</evidence>
<dbReference type="PANTHER" id="PTHR37984">
    <property type="entry name" value="PROTEIN CBG26694"/>
    <property type="match status" value="1"/>
</dbReference>
<name>A0A6S7GF67_PARCT</name>
<protein>
    <submittedName>
        <fullName evidence="1">Pol gene product</fullName>
    </submittedName>
</protein>
<dbReference type="InterPro" id="IPR043502">
    <property type="entry name" value="DNA/RNA_pol_sf"/>
</dbReference>
<dbReference type="AlphaFoldDB" id="A0A6S7GF67"/>
<dbReference type="Gene3D" id="3.10.20.370">
    <property type="match status" value="1"/>
</dbReference>
<feature type="non-terminal residue" evidence="1">
    <location>
        <position position="455"/>
    </location>
</feature>
<dbReference type="InterPro" id="IPR050951">
    <property type="entry name" value="Retrovirus_Pol_polyprotein"/>
</dbReference>
<evidence type="ECO:0000313" key="2">
    <source>
        <dbReference type="Proteomes" id="UP001152795"/>
    </source>
</evidence>
<organism evidence="1 2">
    <name type="scientific">Paramuricea clavata</name>
    <name type="common">Red gorgonian</name>
    <name type="synonym">Violescent sea-whip</name>
    <dbReference type="NCBI Taxonomy" id="317549"/>
    <lineage>
        <taxon>Eukaryota</taxon>
        <taxon>Metazoa</taxon>
        <taxon>Cnidaria</taxon>
        <taxon>Anthozoa</taxon>
        <taxon>Octocorallia</taxon>
        <taxon>Malacalcyonacea</taxon>
        <taxon>Plexauridae</taxon>
        <taxon>Paramuricea</taxon>
    </lineage>
</organism>
<accession>A0A6S7GF67</accession>
<reference evidence="1" key="1">
    <citation type="submission" date="2020-04" db="EMBL/GenBank/DDBJ databases">
        <authorList>
            <person name="Alioto T."/>
            <person name="Alioto T."/>
            <person name="Gomez Garrido J."/>
        </authorList>
    </citation>
    <scope>NUCLEOTIDE SEQUENCE</scope>
    <source>
        <strain evidence="1">A484AB</strain>
    </source>
</reference>